<sequence length="144" mass="15213">MELPTICDVDEAGPDVTDFFPIVPVDALVVLYEEGLFDAPTGQMRLFANDSVCREPEQCAACSATADAPSARSIATLGGTEDVLPFDLVVVERPFSMSCLAPAAQPTPSSSPHEEVPDAGQALEPGTWTTPVYTHPLVATLSHL</sequence>
<reference evidence="3 4" key="1">
    <citation type="journal article" date="2014" name="Nat. Genet.">
        <title>Genome and transcriptome of the porcine whipworm Trichuris suis.</title>
        <authorList>
            <person name="Jex A.R."/>
            <person name="Nejsum P."/>
            <person name="Schwarz E.M."/>
            <person name="Hu L."/>
            <person name="Young N.D."/>
            <person name="Hall R.S."/>
            <person name="Korhonen P.K."/>
            <person name="Liao S."/>
            <person name="Thamsborg S."/>
            <person name="Xia J."/>
            <person name="Xu P."/>
            <person name="Wang S."/>
            <person name="Scheerlinck J.P."/>
            <person name="Hofmann A."/>
            <person name="Sternberg P.W."/>
            <person name="Wang J."/>
            <person name="Gasser R.B."/>
        </authorList>
    </citation>
    <scope>NUCLEOTIDE SEQUENCE [LARGE SCALE GENOMIC DNA]</scope>
    <source>
        <strain evidence="3">DCEP-RM93F</strain>
        <strain evidence="2">DCEP-RM93M</strain>
    </source>
</reference>
<feature type="compositionally biased region" description="Low complexity" evidence="1">
    <location>
        <begin position="101"/>
        <end position="111"/>
    </location>
</feature>
<gene>
    <name evidence="2" type="ORF">M513_11420</name>
    <name evidence="3" type="ORF">M514_11420</name>
</gene>
<keyword evidence="4" id="KW-1185">Reference proteome</keyword>
<evidence type="ECO:0000313" key="2">
    <source>
        <dbReference type="EMBL" id="KFD47742.1"/>
    </source>
</evidence>
<protein>
    <submittedName>
        <fullName evidence="3">Uncharacterized protein</fullName>
    </submittedName>
</protein>
<evidence type="ECO:0000313" key="4">
    <source>
        <dbReference type="Proteomes" id="UP000030764"/>
    </source>
</evidence>
<dbReference type="Proteomes" id="UP000030758">
    <property type="component" value="Unassembled WGS sequence"/>
</dbReference>
<evidence type="ECO:0000313" key="3">
    <source>
        <dbReference type="EMBL" id="KFD60826.1"/>
    </source>
</evidence>
<evidence type="ECO:0000256" key="1">
    <source>
        <dbReference type="SAM" id="MobiDB-lite"/>
    </source>
</evidence>
<dbReference type="AlphaFoldDB" id="A0A085MUD0"/>
<proteinExistence type="predicted"/>
<dbReference type="EMBL" id="KL367645">
    <property type="protein sequence ID" value="KFD60826.1"/>
    <property type="molecule type" value="Genomic_DNA"/>
</dbReference>
<accession>A0A085MUD0</accession>
<dbReference type="Proteomes" id="UP000030764">
    <property type="component" value="Unassembled WGS sequence"/>
</dbReference>
<dbReference type="EMBL" id="KL363316">
    <property type="protein sequence ID" value="KFD47742.1"/>
    <property type="molecule type" value="Genomic_DNA"/>
</dbReference>
<feature type="region of interest" description="Disordered" evidence="1">
    <location>
        <begin position="101"/>
        <end position="128"/>
    </location>
</feature>
<name>A0A085MUD0_9BILA</name>
<organism evidence="3">
    <name type="scientific">Trichuris suis</name>
    <name type="common">pig whipworm</name>
    <dbReference type="NCBI Taxonomy" id="68888"/>
    <lineage>
        <taxon>Eukaryota</taxon>
        <taxon>Metazoa</taxon>
        <taxon>Ecdysozoa</taxon>
        <taxon>Nematoda</taxon>
        <taxon>Enoplea</taxon>
        <taxon>Dorylaimia</taxon>
        <taxon>Trichinellida</taxon>
        <taxon>Trichuridae</taxon>
        <taxon>Trichuris</taxon>
    </lineage>
</organism>